<protein>
    <submittedName>
        <fullName evidence="9">TRAP transporter large permease</fullName>
    </submittedName>
</protein>
<evidence type="ECO:0000313" key="10">
    <source>
        <dbReference type="Proteomes" id="UP001200313"/>
    </source>
</evidence>
<keyword evidence="2" id="KW-1003">Cell membrane</keyword>
<dbReference type="Proteomes" id="UP001200313">
    <property type="component" value="Unassembled WGS sequence"/>
</dbReference>
<feature type="transmembrane region" description="Helical" evidence="7">
    <location>
        <begin position="172"/>
        <end position="192"/>
    </location>
</feature>
<feature type="transmembrane region" description="Helical" evidence="7">
    <location>
        <begin position="334"/>
        <end position="352"/>
    </location>
</feature>
<keyword evidence="3" id="KW-0997">Cell inner membrane</keyword>
<keyword evidence="6 7" id="KW-0472">Membrane</keyword>
<dbReference type="Pfam" id="PF06808">
    <property type="entry name" value="DctM"/>
    <property type="match status" value="1"/>
</dbReference>
<evidence type="ECO:0000256" key="1">
    <source>
        <dbReference type="ARBA" id="ARBA00004429"/>
    </source>
</evidence>
<feature type="transmembrane region" description="Helical" evidence="7">
    <location>
        <begin position="392"/>
        <end position="413"/>
    </location>
</feature>
<sequence>MSGGVLFLLLFVLLLAGMPVFAGIAATCAIFMQVTDIDFFMVIQRMYSGVDKMTLLALPGFLIAGNLMDQGGLAKRLVSFCELFVAKLPGGLPIVTVAASAIFGAISGSGVATTAVVGGIMLPEMKQRGYEPSYVGALITSGGVLDAVIPPSVILVVYGAATGTSIADLFKAGFSVGLFMMISVMILCIIQGRRQNITLVKKVYTKEMVLSTLKESILALLAPLLIIVGIFGGFVTPTECSVILIAYVILVCGPIFHELSLASIWESFKKAALQSAAILLILSTASVFGWIIAYTKLPNMLMNAILAITANKVLIVLAVNLVVLVAGMFMSGTAIVLIAAPILTVLCSTLQINPVHFGAMILMNLAIGCMTPPFGTCLYASSMVTKAPVEKIAVKIIPFLLVYFIDLVLLMLFPDIALIFV</sequence>
<evidence type="ECO:0000313" key="9">
    <source>
        <dbReference type="EMBL" id="MCG4529114.1"/>
    </source>
</evidence>
<evidence type="ECO:0000256" key="5">
    <source>
        <dbReference type="ARBA" id="ARBA00022989"/>
    </source>
</evidence>
<dbReference type="NCBIfam" id="TIGR00786">
    <property type="entry name" value="dctM"/>
    <property type="match status" value="1"/>
</dbReference>
<feature type="transmembrane region" description="Helical" evidence="7">
    <location>
        <begin position="134"/>
        <end position="160"/>
    </location>
</feature>
<evidence type="ECO:0000256" key="2">
    <source>
        <dbReference type="ARBA" id="ARBA00022475"/>
    </source>
</evidence>
<dbReference type="RefSeq" id="WP_238075340.1">
    <property type="nucleotide sequence ID" value="NZ_JAKNJB010000061.1"/>
</dbReference>
<proteinExistence type="predicted"/>
<dbReference type="PIRSF" id="PIRSF006066">
    <property type="entry name" value="HI0050"/>
    <property type="match status" value="1"/>
</dbReference>
<dbReference type="InterPro" id="IPR004681">
    <property type="entry name" value="TRAP_DctM"/>
</dbReference>
<name>A0ABS9ME72_9FIRM</name>
<dbReference type="PANTHER" id="PTHR33362">
    <property type="entry name" value="SIALIC ACID TRAP TRANSPORTER PERMEASE PROTEIN SIAT-RELATED"/>
    <property type="match status" value="1"/>
</dbReference>
<evidence type="ECO:0000256" key="6">
    <source>
        <dbReference type="ARBA" id="ARBA00023136"/>
    </source>
</evidence>
<feature type="domain" description="TRAP C4-dicarboxylate transport system permease DctM subunit" evidence="8">
    <location>
        <begin position="7"/>
        <end position="415"/>
    </location>
</feature>
<accession>A0ABS9ME72</accession>
<evidence type="ECO:0000256" key="7">
    <source>
        <dbReference type="SAM" id="Phobius"/>
    </source>
</evidence>
<feature type="transmembrane region" description="Helical" evidence="7">
    <location>
        <begin position="241"/>
        <end position="259"/>
    </location>
</feature>
<feature type="transmembrane region" description="Helical" evidence="7">
    <location>
        <begin position="6"/>
        <end position="32"/>
    </location>
</feature>
<feature type="transmembrane region" description="Helical" evidence="7">
    <location>
        <begin position="213"/>
        <end position="235"/>
    </location>
</feature>
<dbReference type="EMBL" id="JAKNJB010000061">
    <property type="protein sequence ID" value="MCG4529114.1"/>
    <property type="molecule type" value="Genomic_DNA"/>
</dbReference>
<dbReference type="InterPro" id="IPR010656">
    <property type="entry name" value="DctM"/>
</dbReference>
<comment type="subcellular location">
    <subcellularLocation>
        <location evidence="1">Cell inner membrane</location>
        <topology evidence="1">Multi-pass membrane protein</topology>
    </subcellularLocation>
</comment>
<feature type="transmembrane region" description="Helical" evidence="7">
    <location>
        <begin position="94"/>
        <end position="122"/>
    </location>
</feature>
<reference evidence="9 10" key="1">
    <citation type="submission" date="2022-01" db="EMBL/GenBank/DDBJ databases">
        <title>Collection of gut derived symbiotic bacterial strains cultured from healthy donors.</title>
        <authorList>
            <person name="Lin H."/>
            <person name="Kohout C."/>
            <person name="Waligurski E."/>
            <person name="Pamer E.G."/>
        </authorList>
    </citation>
    <scope>NUCLEOTIDE SEQUENCE [LARGE SCALE GENOMIC DNA]</scope>
    <source>
        <strain evidence="9 10">DFI.3.7</strain>
    </source>
</reference>
<keyword evidence="5 7" id="KW-1133">Transmembrane helix</keyword>
<evidence type="ECO:0000256" key="3">
    <source>
        <dbReference type="ARBA" id="ARBA00022519"/>
    </source>
</evidence>
<keyword evidence="10" id="KW-1185">Reference proteome</keyword>
<comment type="caution">
    <text evidence="9">The sequence shown here is derived from an EMBL/GenBank/DDBJ whole genome shotgun (WGS) entry which is preliminary data.</text>
</comment>
<feature type="transmembrane region" description="Helical" evidence="7">
    <location>
        <begin position="304"/>
        <end position="327"/>
    </location>
</feature>
<evidence type="ECO:0000259" key="8">
    <source>
        <dbReference type="Pfam" id="PF06808"/>
    </source>
</evidence>
<feature type="transmembrane region" description="Helical" evidence="7">
    <location>
        <begin position="53"/>
        <end position="74"/>
    </location>
</feature>
<evidence type="ECO:0000256" key="4">
    <source>
        <dbReference type="ARBA" id="ARBA00022692"/>
    </source>
</evidence>
<keyword evidence="4 7" id="KW-0812">Transmembrane</keyword>
<gene>
    <name evidence="9" type="ORF">L0P79_18955</name>
</gene>
<feature type="transmembrane region" description="Helical" evidence="7">
    <location>
        <begin position="358"/>
        <end position="380"/>
    </location>
</feature>
<organism evidence="9 10">
    <name type="scientific">Intestinimonas massiliensis</name>
    <name type="common">ex Afouda et al. 2020</name>
    <dbReference type="NCBI Taxonomy" id="1673721"/>
    <lineage>
        <taxon>Bacteria</taxon>
        <taxon>Bacillati</taxon>
        <taxon>Bacillota</taxon>
        <taxon>Clostridia</taxon>
        <taxon>Eubacteriales</taxon>
        <taxon>Intestinimonas</taxon>
    </lineage>
</organism>
<feature type="transmembrane region" description="Helical" evidence="7">
    <location>
        <begin position="271"/>
        <end position="292"/>
    </location>
</feature>